<gene>
    <name evidence="8" type="ORF">FTUN_0346</name>
</gene>
<dbReference type="InterPro" id="IPR011429">
    <property type="entry name" value="Cyt_c_Planctomycete-type"/>
</dbReference>
<dbReference type="InterPro" id="IPR011444">
    <property type="entry name" value="DUF1549"/>
</dbReference>
<dbReference type="Pfam" id="PF07587">
    <property type="entry name" value="PSD1"/>
    <property type="match status" value="1"/>
</dbReference>
<dbReference type="SUPFAM" id="SSF46626">
    <property type="entry name" value="Cytochrome c"/>
    <property type="match status" value="1"/>
</dbReference>
<dbReference type="PANTHER" id="PTHR35889:SF3">
    <property type="entry name" value="F-BOX DOMAIN-CONTAINING PROTEIN"/>
    <property type="match status" value="1"/>
</dbReference>
<dbReference type="PROSITE" id="PS51007">
    <property type="entry name" value="CYTC"/>
    <property type="match status" value="1"/>
</dbReference>
<keyword evidence="6" id="KW-0732">Signal</keyword>
<feature type="coiled-coil region" evidence="5">
    <location>
        <begin position="407"/>
        <end position="459"/>
    </location>
</feature>
<keyword evidence="9" id="KW-1185">Reference proteome</keyword>
<evidence type="ECO:0000313" key="8">
    <source>
        <dbReference type="EMBL" id="QJW92849.1"/>
    </source>
</evidence>
<name>A0A6M5YFP8_9BACT</name>
<reference evidence="9" key="1">
    <citation type="submission" date="2020-05" db="EMBL/GenBank/DDBJ databases">
        <title>Frigoriglobus tundricola gen. nov., sp. nov., a psychrotolerant cellulolytic planctomycete of the family Gemmataceae with two divergent copies of 16S rRNA gene.</title>
        <authorList>
            <person name="Kulichevskaya I.S."/>
            <person name="Ivanova A.A."/>
            <person name="Naumoff D.G."/>
            <person name="Beletsky A.V."/>
            <person name="Rijpstra W.I.C."/>
            <person name="Sinninghe Damste J.S."/>
            <person name="Mardanov A.V."/>
            <person name="Ravin N.V."/>
            <person name="Dedysh S.N."/>
        </authorList>
    </citation>
    <scope>NUCLEOTIDE SEQUENCE [LARGE SCALE GENOMIC DNA]</scope>
    <source>
        <strain evidence="9">PL17</strain>
    </source>
</reference>
<dbReference type="PANTHER" id="PTHR35889">
    <property type="entry name" value="CYCLOINULO-OLIGOSACCHARIDE FRUCTANOTRANSFERASE-RELATED"/>
    <property type="match status" value="1"/>
</dbReference>
<evidence type="ECO:0000256" key="4">
    <source>
        <dbReference type="PROSITE-ProRule" id="PRU00433"/>
    </source>
</evidence>
<dbReference type="InterPro" id="IPR022655">
    <property type="entry name" value="DUF1553"/>
</dbReference>
<dbReference type="Gene3D" id="1.10.760.10">
    <property type="entry name" value="Cytochrome c-like domain"/>
    <property type="match status" value="1"/>
</dbReference>
<evidence type="ECO:0000256" key="6">
    <source>
        <dbReference type="SAM" id="SignalP"/>
    </source>
</evidence>
<dbReference type="GO" id="GO:0020037">
    <property type="term" value="F:heme binding"/>
    <property type="evidence" value="ECO:0007669"/>
    <property type="project" value="InterPro"/>
</dbReference>
<feature type="domain" description="Cytochrome c" evidence="7">
    <location>
        <begin position="20"/>
        <end position="120"/>
    </location>
</feature>
<dbReference type="Pfam" id="PF07635">
    <property type="entry name" value="PSCyt1"/>
    <property type="match status" value="1"/>
</dbReference>
<accession>A0A6M5YFP8</accession>
<feature type="signal peptide" evidence="6">
    <location>
        <begin position="1"/>
        <end position="24"/>
    </location>
</feature>
<organism evidence="8 9">
    <name type="scientific">Frigoriglobus tundricola</name>
    <dbReference type="NCBI Taxonomy" id="2774151"/>
    <lineage>
        <taxon>Bacteria</taxon>
        <taxon>Pseudomonadati</taxon>
        <taxon>Planctomycetota</taxon>
        <taxon>Planctomycetia</taxon>
        <taxon>Gemmatales</taxon>
        <taxon>Gemmataceae</taxon>
        <taxon>Frigoriglobus</taxon>
    </lineage>
</organism>
<evidence type="ECO:0000259" key="7">
    <source>
        <dbReference type="PROSITE" id="PS51007"/>
    </source>
</evidence>
<evidence type="ECO:0000256" key="3">
    <source>
        <dbReference type="ARBA" id="ARBA00023004"/>
    </source>
</evidence>
<keyword evidence="1 4" id="KW-0349">Heme</keyword>
<keyword evidence="5" id="KW-0175">Coiled coil</keyword>
<keyword evidence="3 4" id="KW-0408">Iron</keyword>
<dbReference type="EMBL" id="CP053452">
    <property type="protein sequence ID" value="QJW92849.1"/>
    <property type="molecule type" value="Genomic_DNA"/>
</dbReference>
<dbReference type="Proteomes" id="UP000503447">
    <property type="component" value="Chromosome"/>
</dbReference>
<evidence type="ECO:0000256" key="5">
    <source>
        <dbReference type="SAM" id="Coils"/>
    </source>
</evidence>
<keyword evidence="2 4" id="KW-0479">Metal-binding</keyword>
<dbReference type="InterPro" id="IPR009056">
    <property type="entry name" value="Cyt_c-like_dom"/>
</dbReference>
<evidence type="ECO:0000256" key="1">
    <source>
        <dbReference type="ARBA" id="ARBA00022617"/>
    </source>
</evidence>
<dbReference type="InterPro" id="IPR036909">
    <property type="entry name" value="Cyt_c-like_dom_sf"/>
</dbReference>
<feature type="chain" id="PRO_5026980473" description="Cytochrome c domain-containing protein" evidence="6">
    <location>
        <begin position="25"/>
        <end position="836"/>
    </location>
</feature>
<dbReference type="AlphaFoldDB" id="A0A6M5YFP8"/>
<evidence type="ECO:0000256" key="2">
    <source>
        <dbReference type="ARBA" id="ARBA00022723"/>
    </source>
</evidence>
<dbReference type="GO" id="GO:0046872">
    <property type="term" value="F:metal ion binding"/>
    <property type="evidence" value="ECO:0007669"/>
    <property type="project" value="UniProtKB-KW"/>
</dbReference>
<proteinExistence type="predicted"/>
<sequence>MTVPSGRAALVVAVLLLAPSAAPANDEFFEKKIRPLLANKCLNCHGAPGTKVKGGLKLTSRAEMMAGGDAGTPAVKPGAPDESLLIKAVLYTDEALKMPPKGKLSDAEIADLTKWVKGGAKWPNETVKPAPEPKTNGPLFTPEQKAFWAFQPVKAPAPPVFRDDKAGGRIKNPIDAFVLAKLTEKGLAPAPPADRRTLIRRVTFDLTGLPPTPEEVDAYLKDDSATAFEKVVDRLLASPAYGERWGRHWLDVTRYADSNGLDENTAFGNAWRYRDYVIKSLNNDKPYDRFLKEQLAGDLLPADSDAARLDQLTATGFLTIGPKVLAEPDKQKMLLDIADEQLDTVGKAFMGLTLGCARCHDHKFDPLPTRDYYSLLAVFTSTRTMQNLNTVARAFERDPNGPEKPEVKADRAKLARLKKDVRKLENDFSKTPEKDKEKRAEIHTKAEAARAEIKTLEAALPPPLTILAVEDGSAAAYGTQGRNLYVQVRGTYTMPGVEAPPVFPRIIAGEEQKPFVPVKPNPADKPEANKIRFGALRERSGRLELANWLADPAHPLTARVMVNRVWQHHFGEGLVRTPDNFGRLGERPTHPELLDWLALQFTSPDAGGGAAWSLKRLHKLILLSATYQMSCTHDERAALADPDNRLLWRFNRRRLEAEAVRDSMLALAGTLDRTTGGSLLSSGNFDYVTNDQSGSTAKYDSLRRSIYLPVIRNNVFDFFQAFDFVEPHVSNGKRASTVIASQALFLLNNPFVTAQAKAFAEVVRRSGDDQEGVKAAYLRAFARPATDEEVSQAISFVQRYDLALTEKEPNATARRTKAWAAWCQVLFASSEFVYVN</sequence>
<dbReference type="KEGG" id="ftj:FTUN_0346"/>
<dbReference type="Pfam" id="PF07583">
    <property type="entry name" value="PSCyt2"/>
    <property type="match status" value="1"/>
</dbReference>
<evidence type="ECO:0000313" key="9">
    <source>
        <dbReference type="Proteomes" id="UP000503447"/>
    </source>
</evidence>
<dbReference type="GO" id="GO:0009055">
    <property type="term" value="F:electron transfer activity"/>
    <property type="evidence" value="ECO:0007669"/>
    <property type="project" value="InterPro"/>
</dbReference>
<protein>
    <recommendedName>
        <fullName evidence="7">Cytochrome c domain-containing protein</fullName>
    </recommendedName>
</protein>